<reference evidence="2 3" key="1">
    <citation type="journal article" date="2024" name="Nat. Commun.">
        <title>Phylogenomics reveals the evolutionary origins of lichenization in chlorophyte algae.</title>
        <authorList>
            <person name="Puginier C."/>
            <person name="Libourel C."/>
            <person name="Otte J."/>
            <person name="Skaloud P."/>
            <person name="Haon M."/>
            <person name="Grisel S."/>
            <person name="Petersen M."/>
            <person name="Berrin J.G."/>
            <person name="Delaux P.M."/>
            <person name="Dal Grande F."/>
            <person name="Keller J."/>
        </authorList>
    </citation>
    <scope>NUCLEOTIDE SEQUENCE [LARGE SCALE GENOMIC DNA]</scope>
    <source>
        <strain evidence="2 3">SAG 2523</strain>
    </source>
</reference>
<feature type="region of interest" description="Disordered" evidence="1">
    <location>
        <begin position="82"/>
        <end position="102"/>
    </location>
</feature>
<feature type="compositionally biased region" description="Polar residues" evidence="1">
    <location>
        <begin position="93"/>
        <end position="102"/>
    </location>
</feature>
<sequence length="102" mass="11088">MGRPPARNPPMTHAPETISNGHRRRLIRLPAGYIHSSICSAAQGRYGEWTTKESACCAGAPKAVSEHLNSVCKSYLIRAVRPASPHGNYPSGEHTSQGLRLR</sequence>
<dbReference type="AlphaFoldDB" id="A0AAW1T3Y5"/>
<comment type="caution">
    <text evidence="2">The sequence shown here is derived from an EMBL/GenBank/DDBJ whole genome shotgun (WGS) entry which is preliminary data.</text>
</comment>
<protein>
    <submittedName>
        <fullName evidence="2">Uncharacterized protein</fullName>
    </submittedName>
</protein>
<dbReference type="Proteomes" id="UP001485043">
    <property type="component" value="Unassembled WGS sequence"/>
</dbReference>
<evidence type="ECO:0000313" key="2">
    <source>
        <dbReference type="EMBL" id="KAK9863736.1"/>
    </source>
</evidence>
<organism evidence="2 3">
    <name type="scientific">Apatococcus fuscideae</name>
    <dbReference type="NCBI Taxonomy" id="2026836"/>
    <lineage>
        <taxon>Eukaryota</taxon>
        <taxon>Viridiplantae</taxon>
        <taxon>Chlorophyta</taxon>
        <taxon>core chlorophytes</taxon>
        <taxon>Trebouxiophyceae</taxon>
        <taxon>Chlorellales</taxon>
        <taxon>Chlorellaceae</taxon>
        <taxon>Apatococcus</taxon>
    </lineage>
</organism>
<feature type="region of interest" description="Disordered" evidence="1">
    <location>
        <begin position="1"/>
        <end position="22"/>
    </location>
</feature>
<name>A0AAW1T3Y5_9CHLO</name>
<gene>
    <name evidence="2" type="ORF">WJX84_007844</name>
</gene>
<keyword evidence="3" id="KW-1185">Reference proteome</keyword>
<proteinExistence type="predicted"/>
<evidence type="ECO:0000313" key="3">
    <source>
        <dbReference type="Proteomes" id="UP001485043"/>
    </source>
</evidence>
<accession>A0AAW1T3Y5</accession>
<dbReference type="EMBL" id="JALJOV010000435">
    <property type="protein sequence ID" value="KAK9863736.1"/>
    <property type="molecule type" value="Genomic_DNA"/>
</dbReference>
<evidence type="ECO:0000256" key="1">
    <source>
        <dbReference type="SAM" id="MobiDB-lite"/>
    </source>
</evidence>